<reference evidence="1 2" key="1">
    <citation type="journal article" date="2015" name="Antonie Van Leeuwenhoek">
        <title>Prauserella endophytica sp. nov., an endophytic actinobacterium isolated from Tamarix taklamakanensis.</title>
        <authorList>
            <person name="Liu J.M."/>
            <person name="Habden X."/>
            <person name="Guo L."/>
            <person name="Tuo L."/>
            <person name="Jiang Z.K."/>
            <person name="Liu S.W."/>
            <person name="Liu X.F."/>
            <person name="Chen L."/>
            <person name="Li R.F."/>
            <person name="Zhang Y.Q."/>
            <person name="Sun C.H."/>
        </authorList>
    </citation>
    <scope>NUCLEOTIDE SEQUENCE [LARGE SCALE GENOMIC DNA]</scope>
    <source>
        <strain evidence="1 2">CGMCC 4.7182</strain>
    </source>
</reference>
<organism evidence="1 2">
    <name type="scientific">Prauserella endophytica</name>
    <dbReference type="NCBI Taxonomy" id="1592324"/>
    <lineage>
        <taxon>Bacteria</taxon>
        <taxon>Bacillati</taxon>
        <taxon>Actinomycetota</taxon>
        <taxon>Actinomycetes</taxon>
        <taxon>Pseudonocardiales</taxon>
        <taxon>Pseudonocardiaceae</taxon>
        <taxon>Prauserella</taxon>
        <taxon>Prauserella coralliicola group</taxon>
    </lineage>
</organism>
<accession>A0ABY2S371</accession>
<protein>
    <submittedName>
        <fullName evidence="1">Uncharacterized protein</fullName>
    </submittedName>
</protein>
<evidence type="ECO:0000313" key="2">
    <source>
        <dbReference type="Proteomes" id="UP000309992"/>
    </source>
</evidence>
<dbReference type="Proteomes" id="UP000309992">
    <property type="component" value="Unassembled WGS sequence"/>
</dbReference>
<dbReference type="RefSeq" id="WP_112272733.1">
    <property type="nucleotide sequence ID" value="NZ_SWMS01000011.1"/>
</dbReference>
<sequence>MRITAEHVRSLLDSGLPEAALALQEGEVLLLSGADLDSPRYAGALVVASAAGLRGQLGDRTPSERELEELAAGLEAGVTNLGG</sequence>
<evidence type="ECO:0000313" key="1">
    <source>
        <dbReference type="EMBL" id="TKG69145.1"/>
    </source>
</evidence>
<name>A0ABY2S371_9PSEU</name>
<dbReference type="EMBL" id="SWMS01000011">
    <property type="protein sequence ID" value="TKG69145.1"/>
    <property type="molecule type" value="Genomic_DNA"/>
</dbReference>
<proteinExistence type="predicted"/>
<gene>
    <name evidence="1" type="ORF">FCN18_20320</name>
</gene>
<comment type="caution">
    <text evidence="1">The sequence shown here is derived from an EMBL/GenBank/DDBJ whole genome shotgun (WGS) entry which is preliminary data.</text>
</comment>
<keyword evidence="2" id="KW-1185">Reference proteome</keyword>